<keyword evidence="3" id="KW-0804">Transcription</keyword>
<organism evidence="5 6">
    <name type="scientific">Sinomicrobium pectinilyticum</name>
    <dbReference type="NCBI Taxonomy" id="1084421"/>
    <lineage>
        <taxon>Bacteria</taxon>
        <taxon>Pseudomonadati</taxon>
        <taxon>Bacteroidota</taxon>
        <taxon>Flavobacteriia</taxon>
        <taxon>Flavobacteriales</taxon>
        <taxon>Flavobacteriaceae</taxon>
        <taxon>Sinomicrobium</taxon>
    </lineage>
</organism>
<keyword evidence="2" id="KW-0238">DNA-binding</keyword>
<dbReference type="InterPro" id="IPR036388">
    <property type="entry name" value="WH-like_DNA-bd_sf"/>
</dbReference>
<protein>
    <submittedName>
        <fullName evidence="5">Transcriptional regulator</fullName>
    </submittedName>
</protein>
<sequence>MKKFTNRSLCPISTALDIFGDKWTLLVIRDIIFEGKSSYGEFMQSAEKIATNILADRLGVLEAQELIVKEKAPGKRARHFYHPTQKAIALIPVIAELILWGNKYYPDTYTHPKSLLTDLKTDKTNTIRAYTEKLMANLNHQKEKRKT</sequence>
<comment type="caution">
    <text evidence="5">The sequence shown here is derived from an EMBL/GenBank/DDBJ whole genome shotgun (WGS) entry which is preliminary data.</text>
</comment>
<reference evidence="5 6" key="1">
    <citation type="submission" date="2018-10" db="EMBL/GenBank/DDBJ databases">
        <title>Sinomicrobium pectinilyticum sp. nov., a pectinase-producing bacterium isolated from alkaline and saline soil, and emended description of the genus Sinomicrobium.</title>
        <authorList>
            <person name="Cheng B."/>
            <person name="Li C."/>
            <person name="Lai Q."/>
            <person name="Du M."/>
            <person name="Shao Z."/>
            <person name="Xu P."/>
            <person name="Yang C."/>
        </authorList>
    </citation>
    <scope>NUCLEOTIDE SEQUENCE [LARGE SCALE GENOMIC DNA]</scope>
    <source>
        <strain evidence="5 6">5DNS001</strain>
    </source>
</reference>
<dbReference type="EMBL" id="RJTM01000112">
    <property type="protein sequence ID" value="RNL82502.1"/>
    <property type="molecule type" value="Genomic_DNA"/>
</dbReference>
<dbReference type="Pfam" id="PF01638">
    <property type="entry name" value="HxlR"/>
    <property type="match status" value="1"/>
</dbReference>
<dbReference type="Proteomes" id="UP000267469">
    <property type="component" value="Unassembled WGS sequence"/>
</dbReference>
<dbReference type="AlphaFoldDB" id="A0A3N0E3T5"/>
<gene>
    <name evidence="5" type="ORF">ED312_17040</name>
</gene>
<dbReference type="RefSeq" id="WP_123217234.1">
    <property type="nucleotide sequence ID" value="NZ_RJTM01000112.1"/>
</dbReference>
<evidence type="ECO:0000259" key="4">
    <source>
        <dbReference type="PROSITE" id="PS51118"/>
    </source>
</evidence>
<proteinExistence type="predicted"/>
<evidence type="ECO:0000313" key="5">
    <source>
        <dbReference type="EMBL" id="RNL82502.1"/>
    </source>
</evidence>
<keyword evidence="1" id="KW-0805">Transcription regulation</keyword>
<dbReference type="InterPro" id="IPR002577">
    <property type="entry name" value="HTH_HxlR"/>
</dbReference>
<evidence type="ECO:0000256" key="3">
    <source>
        <dbReference type="ARBA" id="ARBA00023163"/>
    </source>
</evidence>
<accession>A0A3N0E3T5</accession>
<evidence type="ECO:0000256" key="2">
    <source>
        <dbReference type="ARBA" id="ARBA00023125"/>
    </source>
</evidence>
<dbReference type="OrthoDB" id="9791143at2"/>
<feature type="domain" description="HTH hxlR-type" evidence="4">
    <location>
        <begin position="10"/>
        <end position="109"/>
    </location>
</feature>
<name>A0A3N0E3T5_SINP1</name>
<dbReference type="SUPFAM" id="SSF46785">
    <property type="entry name" value="Winged helix' DNA-binding domain"/>
    <property type="match status" value="1"/>
</dbReference>
<dbReference type="Gene3D" id="1.10.10.10">
    <property type="entry name" value="Winged helix-like DNA-binding domain superfamily/Winged helix DNA-binding domain"/>
    <property type="match status" value="1"/>
</dbReference>
<dbReference type="InterPro" id="IPR036390">
    <property type="entry name" value="WH_DNA-bd_sf"/>
</dbReference>
<evidence type="ECO:0000313" key="6">
    <source>
        <dbReference type="Proteomes" id="UP000267469"/>
    </source>
</evidence>
<dbReference type="PROSITE" id="PS51118">
    <property type="entry name" value="HTH_HXLR"/>
    <property type="match status" value="1"/>
</dbReference>
<dbReference type="PANTHER" id="PTHR33204:SF37">
    <property type="entry name" value="HTH-TYPE TRANSCRIPTIONAL REGULATOR YODB"/>
    <property type="match status" value="1"/>
</dbReference>
<dbReference type="GO" id="GO:0003677">
    <property type="term" value="F:DNA binding"/>
    <property type="evidence" value="ECO:0007669"/>
    <property type="project" value="UniProtKB-KW"/>
</dbReference>
<keyword evidence="6" id="KW-1185">Reference proteome</keyword>
<dbReference type="PANTHER" id="PTHR33204">
    <property type="entry name" value="TRANSCRIPTIONAL REGULATOR, MARR FAMILY"/>
    <property type="match status" value="1"/>
</dbReference>
<evidence type="ECO:0000256" key="1">
    <source>
        <dbReference type="ARBA" id="ARBA00023015"/>
    </source>
</evidence>